<dbReference type="Proteomes" id="UP000412028">
    <property type="component" value="Unassembled WGS sequence"/>
</dbReference>
<gene>
    <name evidence="4" type="ORF">BTIS_1781</name>
    <name evidence="3" type="ORF">EMO89_06965</name>
</gene>
<dbReference type="InterPro" id="IPR004555">
    <property type="entry name" value="G6PDH_assembly_OpcA"/>
</dbReference>
<evidence type="ECO:0000313" key="3">
    <source>
        <dbReference type="EMBL" id="KAA8830121.1"/>
    </source>
</evidence>
<dbReference type="OrthoDB" id="128564at2"/>
<accession>A0A261FBZ2</accession>
<dbReference type="Pfam" id="PF20171">
    <property type="entry name" value="OpcA_G6PD_C"/>
    <property type="match status" value="1"/>
</dbReference>
<dbReference type="EMBL" id="MWWV01000014">
    <property type="protein sequence ID" value="OZG56677.1"/>
    <property type="molecule type" value="Genomic_DNA"/>
</dbReference>
<dbReference type="PANTHER" id="PTHR38658">
    <property type="entry name" value="OXPP CYCLE PROTEIN OPCA-RELATED"/>
    <property type="match status" value="1"/>
</dbReference>
<dbReference type="AlphaFoldDB" id="A0A261FBZ2"/>
<name>A0A261FBZ2_9BIFI</name>
<dbReference type="Pfam" id="PF10128">
    <property type="entry name" value="OpcA_G6PD_assem"/>
    <property type="match status" value="1"/>
</dbReference>
<dbReference type="RefSeq" id="WP_094664736.1">
    <property type="nucleotide sequence ID" value="NZ_MWWV01000014.1"/>
</dbReference>
<reference evidence="3 6" key="2">
    <citation type="journal article" date="2019" name="Syst. Appl. Microbiol.">
        <title>Characterization of Bifidobacterium species in feaces of the Egyptian fruit bat: Description of B. vespertilionis sp. nov. and B. rousetti sp. nov.</title>
        <authorList>
            <person name="Modesto M."/>
            <person name="Satti M."/>
            <person name="Watanabe K."/>
            <person name="Puglisi E."/>
            <person name="Morelli L."/>
            <person name="Huang C.-H."/>
            <person name="Liou J.-S."/>
            <person name="Miyashita M."/>
            <person name="Tamura T."/>
            <person name="Saito S."/>
            <person name="Mori K."/>
            <person name="Huang L."/>
            <person name="Sciavilla P."/>
            <person name="Sandri C."/>
            <person name="Spiezio C."/>
            <person name="Vitali F."/>
            <person name="Cavalieri D."/>
            <person name="Perpetuini G."/>
            <person name="Tofalo R."/>
            <person name="Bonetti A."/>
            <person name="Arita M."/>
            <person name="Mattarelli P."/>
        </authorList>
    </citation>
    <scope>NUCLEOTIDE SEQUENCE [LARGE SCALE GENOMIC DNA]</scope>
    <source>
        <strain evidence="3 6">RST7</strain>
    </source>
</reference>
<keyword evidence="5" id="KW-1185">Reference proteome</keyword>
<dbReference type="EMBL" id="RZUI01000007">
    <property type="protein sequence ID" value="KAA8830121.1"/>
    <property type="molecule type" value="Genomic_DNA"/>
</dbReference>
<organism evidence="4 5">
    <name type="scientific">Bifidobacterium tissieri</name>
    <dbReference type="NCBI Taxonomy" id="1630162"/>
    <lineage>
        <taxon>Bacteria</taxon>
        <taxon>Bacillati</taxon>
        <taxon>Actinomycetota</taxon>
        <taxon>Actinomycetes</taxon>
        <taxon>Bifidobacteriales</taxon>
        <taxon>Bifidobacteriaceae</taxon>
        <taxon>Bifidobacterium</taxon>
    </lineage>
</organism>
<evidence type="ECO:0000313" key="6">
    <source>
        <dbReference type="Proteomes" id="UP000412028"/>
    </source>
</evidence>
<feature type="domain" description="Glucose-6-phosphate dehydrogenase assembly protein OpcA N-terminal" evidence="1">
    <location>
        <begin position="51"/>
        <end position="160"/>
    </location>
</feature>
<evidence type="ECO:0000313" key="5">
    <source>
        <dbReference type="Proteomes" id="UP000216444"/>
    </source>
</evidence>
<evidence type="ECO:0000313" key="4">
    <source>
        <dbReference type="EMBL" id="OZG56677.1"/>
    </source>
</evidence>
<comment type="caution">
    <text evidence="4">The sequence shown here is derived from an EMBL/GenBank/DDBJ whole genome shotgun (WGS) entry which is preliminary data.</text>
</comment>
<feature type="domain" description="Glucose-6-phosphate dehydrogenase assembly protein OpcA C-terminal" evidence="2">
    <location>
        <begin position="165"/>
        <end position="293"/>
    </location>
</feature>
<evidence type="ECO:0000259" key="2">
    <source>
        <dbReference type="Pfam" id="PF20171"/>
    </source>
</evidence>
<protein>
    <submittedName>
        <fullName evidence="4">OpcA protein</fullName>
    </submittedName>
</protein>
<dbReference type="Proteomes" id="UP000216444">
    <property type="component" value="Unassembled WGS sequence"/>
</dbReference>
<reference evidence="4 5" key="1">
    <citation type="journal article" date="2017" name="BMC Genomics">
        <title>Comparative genomic and phylogenomic analyses of the Bifidobacteriaceae family.</title>
        <authorList>
            <person name="Lugli G.A."/>
            <person name="Milani C."/>
            <person name="Turroni F."/>
            <person name="Duranti S."/>
            <person name="Mancabelli L."/>
            <person name="Mangifesta M."/>
            <person name="Ferrario C."/>
            <person name="Modesto M."/>
            <person name="Mattarelli P."/>
            <person name="Jiri K."/>
            <person name="van Sinderen D."/>
            <person name="Ventura M."/>
        </authorList>
    </citation>
    <scope>NUCLEOTIDE SEQUENCE [LARGE SCALE GENOMIC DNA]</scope>
    <source>
        <strain evidence="4 5">DSM 100201</strain>
    </source>
</reference>
<dbReference type="InterPro" id="IPR046801">
    <property type="entry name" value="OpcA_G6PD_N"/>
</dbReference>
<dbReference type="PANTHER" id="PTHR38658:SF1">
    <property type="entry name" value="OXPP CYCLE PROTEIN OPCA-RELATED"/>
    <property type="match status" value="1"/>
</dbReference>
<sequence length="304" mass="33988">MIVELPNSTTAEISRRIDQLHKERGESAQSRVLTLLISTDEEHLEEVVETANTASREHPCRVIALVAHPEITESRLDAQVRFGADAGAGEVIVLRPTNGLTRHLDTLVIPLLVPDSPIVAWWPSKAPENLAEDPIGRMATSRVTDAMESPNPEALFTALRANWSPRDTDMSWTSLTVWRGVLASMLDQPPYLPVESVVVRGGNRLCVDLLASWLAVALQAPTRIERTEEDTLMGVYFHREDGITSLERGEKTTAIISQPGQAEQRISLPRRSMVECLSEELRRLDPDEEYAEVITKGWRMVDHY</sequence>
<dbReference type="InterPro" id="IPR046802">
    <property type="entry name" value="OpcA_G6PD_C"/>
</dbReference>
<proteinExistence type="predicted"/>
<evidence type="ECO:0000259" key="1">
    <source>
        <dbReference type="Pfam" id="PF10128"/>
    </source>
</evidence>